<evidence type="ECO:0000256" key="8">
    <source>
        <dbReference type="SAM" id="SignalP"/>
    </source>
</evidence>
<feature type="chain" id="PRO_5017454417" description="Beta-xylanase" evidence="8">
    <location>
        <begin position="28"/>
        <end position="911"/>
    </location>
</feature>
<dbReference type="InterPro" id="IPR003410">
    <property type="entry name" value="HYR_dom"/>
</dbReference>
<proteinExistence type="inferred from homology"/>
<evidence type="ECO:0000313" key="11">
    <source>
        <dbReference type="EMBL" id="RJK94746.1"/>
    </source>
</evidence>
<evidence type="ECO:0000256" key="1">
    <source>
        <dbReference type="ARBA" id="ARBA00022737"/>
    </source>
</evidence>
<evidence type="ECO:0000256" key="5">
    <source>
        <dbReference type="ARBA" id="ARBA00023326"/>
    </source>
</evidence>
<dbReference type="InterPro" id="IPR044846">
    <property type="entry name" value="GH10"/>
</dbReference>
<dbReference type="Pfam" id="PF02018">
    <property type="entry name" value="CBM_4_9"/>
    <property type="match status" value="2"/>
</dbReference>
<dbReference type="SUPFAM" id="SSF49785">
    <property type="entry name" value="Galactose-binding domain-like"/>
    <property type="match status" value="2"/>
</dbReference>
<dbReference type="EMBL" id="QZEZ01000006">
    <property type="protein sequence ID" value="RJK94746.1"/>
    <property type="molecule type" value="Genomic_DNA"/>
</dbReference>
<dbReference type="Pfam" id="PF02494">
    <property type="entry name" value="HYR"/>
    <property type="match status" value="1"/>
</dbReference>
<dbReference type="Pfam" id="PF00331">
    <property type="entry name" value="Glyco_hydro_10"/>
    <property type="match status" value="1"/>
</dbReference>
<protein>
    <recommendedName>
        <fullName evidence="6">Beta-xylanase</fullName>
        <ecNumber evidence="6">3.2.1.8</ecNumber>
    </recommendedName>
</protein>
<feature type="domain" description="HYR" evidence="9">
    <location>
        <begin position="695"/>
        <end position="783"/>
    </location>
</feature>
<reference evidence="11 12" key="1">
    <citation type="submission" date="2018-09" db="EMBL/GenBank/DDBJ databases">
        <title>YIM 75000 draft genome.</title>
        <authorList>
            <person name="Tang S."/>
            <person name="Feng Y."/>
        </authorList>
    </citation>
    <scope>NUCLEOTIDE SEQUENCE [LARGE SCALE GENOMIC DNA]</scope>
    <source>
        <strain evidence="11 12">YIM 75000</strain>
    </source>
</reference>
<dbReference type="PROSITE" id="PS51760">
    <property type="entry name" value="GH10_2"/>
    <property type="match status" value="1"/>
</dbReference>
<dbReference type="InterPro" id="IPR013783">
    <property type="entry name" value="Ig-like_fold"/>
</dbReference>
<comment type="catalytic activity">
    <reaction evidence="6">
        <text>Endohydrolysis of (1-&gt;4)-beta-D-xylosidic linkages in xylans.</text>
        <dbReference type="EC" id="3.2.1.8"/>
    </reaction>
</comment>
<feature type="signal peptide" evidence="8">
    <location>
        <begin position="1"/>
        <end position="27"/>
    </location>
</feature>
<evidence type="ECO:0000256" key="2">
    <source>
        <dbReference type="ARBA" id="ARBA00022801"/>
    </source>
</evidence>
<comment type="caution">
    <text evidence="11">The sequence shown here is derived from an EMBL/GenBank/DDBJ whole genome shotgun (WGS) entry which is preliminary data.</text>
</comment>
<dbReference type="OrthoDB" id="9815836at2"/>
<dbReference type="InterPro" id="IPR001000">
    <property type="entry name" value="GH10_dom"/>
</dbReference>
<feature type="region of interest" description="Disordered" evidence="7">
    <location>
        <begin position="601"/>
        <end position="622"/>
    </location>
</feature>
<gene>
    <name evidence="11" type="ORF">D5H78_12975</name>
</gene>
<dbReference type="SUPFAM" id="SSF51445">
    <property type="entry name" value="(Trans)glycosidases"/>
    <property type="match status" value="1"/>
</dbReference>
<comment type="similarity">
    <text evidence="6">Belongs to the glycosyl hydrolase 10 (cellulase F) family.</text>
</comment>
<dbReference type="GO" id="GO:0045493">
    <property type="term" value="P:xylan catabolic process"/>
    <property type="evidence" value="ECO:0007669"/>
    <property type="project" value="UniProtKB-KW"/>
</dbReference>
<dbReference type="Gene3D" id="2.60.40.10">
    <property type="entry name" value="Immunoglobulins"/>
    <property type="match status" value="1"/>
</dbReference>
<name>A0A3A3ZHK1_9ACTN</name>
<dbReference type="GO" id="GO:0031176">
    <property type="term" value="F:endo-1,4-beta-xylanase activity"/>
    <property type="evidence" value="ECO:0007669"/>
    <property type="project" value="UniProtKB-EC"/>
</dbReference>
<organism evidence="11 12">
    <name type="scientific">Vallicoccus soli</name>
    <dbReference type="NCBI Taxonomy" id="2339232"/>
    <lineage>
        <taxon>Bacteria</taxon>
        <taxon>Bacillati</taxon>
        <taxon>Actinomycetota</taxon>
        <taxon>Actinomycetes</taxon>
        <taxon>Motilibacterales</taxon>
        <taxon>Vallicoccaceae</taxon>
        <taxon>Vallicoccus</taxon>
    </lineage>
</organism>
<keyword evidence="4 6" id="KW-0326">Glycosidase</keyword>
<keyword evidence="12" id="KW-1185">Reference proteome</keyword>
<dbReference type="PRINTS" id="PR00134">
    <property type="entry name" value="GLHYDRLASE10"/>
</dbReference>
<accession>A0A3A3ZHK1</accession>
<dbReference type="PANTHER" id="PTHR31490">
    <property type="entry name" value="GLYCOSYL HYDROLASE"/>
    <property type="match status" value="1"/>
</dbReference>
<dbReference type="Gene3D" id="2.60.120.260">
    <property type="entry name" value="Galactose-binding domain-like"/>
    <property type="match status" value="2"/>
</dbReference>
<keyword evidence="3 6" id="KW-0119">Carbohydrate metabolism</keyword>
<evidence type="ECO:0000256" key="3">
    <source>
        <dbReference type="ARBA" id="ARBA00023277"/>
    </source>
</evidence>
<sequence>MARRRGAGIALLGLVGPLALVAPAATAAPGTVYATGFEDGTGGWAGRGTAQLAVSAAAARTGEQGLAVTGRTDTWHGPGLDAREVMHAGTYEVEAWVRLPEGSGTDVVTASVARTPTGGTTAYDTVAWQVPVSDGGWTRVAGTYTHATAVSQLELYLESPDATQDLYVDDVRIVGEAAAPVEPGTGTALSSGFETGLEGWGPRGDAQVATTTADARSGSASLAVTNRLQSWQGPTRDVTEGLAVGQTVSVSVWVKLAPGEAPASLRVSVQRDRAGTPTAYENVGGASGVVTADAWTELKGTYTLGAPVDTAQVYVEGDAGVDFLVDDFALRGVVETPVQDVPPLKDVLGAQGFEHVGVAIDQRETVGRPSALLQRHFDAFTPENDGKPESVQRVEGQFTFANLDRLLDYADATGTQVYGHVLVWHSQTPAWFFKDGDRDLTSSPADQAILRARMEAHIKGIADHIDARYPDGDSPIWAWDVVNEVIADGDTANPHDMRDSRWFQVLGETFVDEAFRLADRYFPQQQLFINDYNTEMPAKRADYLSLVRALKARGVPIDGVGHQAHVDFARPVQWLDDSLTAVERLDPSLLQVITELDVSDSKENNGADVSNGTVPQHSPAMPEGEAATEVGYYYRDLFAMLRRHAASVESVTFWGISNARSWLRTWPAARPWEEPLPFDDDLQAAPAYWGTVDPAQLAPRPADVLPPRIAARDAVRVTTSGTSARVAYALPEAGDTRDGRIAPTCAPASGSRFPLGTTTVTCTAQDSRGNRATPGTFDVVVTRVAADLEADVTGPASLRTGATGTWTLTVRNDGPTAAEGVTAVLAASGVKQASATGGAGTGTVTVAGTKVSGTRWTVPSLAPGASATFTLTGRVTAPRGRVVAALGAVASRTADPAPRDNVDTALTRVAR</sequence>
<dbReference type="PROSITE" id="PS50825">
    <property type="entry name" value="HYR"/>
    <property type="match status" value="1"/>
</dbReference>
<keyword evidence="2 6" id="KW-0378">Hydrolase</keyword>
<dbReference type="InterPro" id="IPR003305">
    <property type="entry name" value="CenC_carb-bd"/>
</dbReference>
<dbReference type="PANTHER" id="PTHR31490:SF90">
    <property type="entry name" value="ENDO-1,4-BETA-XYLANASE A"/>
    <property type="match status" value="1"/>
</dbReference>
<dbReference type="InterPro" id="IPR008979">
    <property type="entry name" value="Galactose-bd-like_sf"/>
</dbReference>
<dbReference type="InterPro" id="IPR017853">
    <property type="entry name" value="GH"/>
</dbReference>
<dbReference type="RefSeq" id="WP_119950928.1">
    <property type="nucleotide sequence ID" value="NZ_QZEZ01000006.1"/>
</dbReference>
<dbReference type="Pfam" id="PF01345">
    <property type="entry name" value="DUF11"/>
    <property type="match status" value="1"/>
</dbReference>
<dbReference type="Proteomes" id="UP000265614">
    <property type="component" value="Unassembled WGS sequence"/>
</dbReference>
<evidence type="ECO:0000256" key="7">
    <source>
        <dbReference type="SAM" id="MobiDB-lite"/>
    </source>
</evidence>
<feature type="compositionally biased region" description="Polar residues" evidence="7">
    <location>
        <begin position="607"/>
        <end position="616"/>
    </location>
</feature>
<keyword evidence="8" id="KW-0732">Signal</keyword>
<evidence type="ECO:0000259" key="10">
    <source>
        <dbReference type="PROSITE" id="PS51760"/>
    </source>
</evidence>
<evidence type="ECO:0000313" key="12">
    <source>
        <dbReference type="Proteomes" id="UP000265614"/>
    </source>
</evidence>
<keyword evidence="1" id="KW-0677">Repeat</keyword>
<evidence type="ECO:0000256" key="6">
    <source>
        <dbReference type="RuleBase" id="RU361174"/>
    </source>
</evidence>
<feature type="domain" description="GH10" evidence="10">
    <location>
        <begin position="338"/>
        <end position="694"/>
    </location>
</feature>
<evidence type="ECO:0000256" key="4">
    <source>
        <dbReference type="ARBA" id="ARBA00023295"/>
    </source>
</evidence>
<evidence type="ECO:0000259" key="9">
    <source>
        <dbReference type="PROSITE" id="PS50825"/>
    </source>
</evidence>
<keyword evidence="5 6" id="KW-0624">Polysaccharide degradation</keyword>
<dbReference type="EC" id="3.2.1.8" evidence="6"/>
<dbReference type="Gene3D" id="3.20.20.80">
    <property type="entry name" value="Glycosidases"/>
    <property type="match status" value="1"/>
</dbReference>
<dbReference type="AlphaFoldDB" id="A0A3A3ZHK1"/>
<dbReference type="InterPro" id="IPR001434">
    <property type="entry name" value="OmcB-like_DUF11"/>
</dbReference>
<dbReference type="SMART" id="SM00633">
    <property type="entry name" value="Glyco_10"/>
    <property type="match status" value="1"/>
</dbReference>